<dbReference type="InterPro" id="IPR036855">
    <property type="entry name" value="Znf_CCCH_sf"/>
</dbReference>
<protein>
    <recommendedName>
        <fullName evidence="7">C3H1-type domain-containing protein</fullName>
    </recommendedName>
</protein>
<feature type="domain" description="C3H1-type" evidence="7">
    <location>
        <begin position="1"/>
        <end position="25"/>
    </location>
</feature>
<evidence type="ECO:0000256" key="2">
    <source>
        <dbReference type="ARBA" id="ARBA00022723"/>
    </source>
</evidence>
<keyword evidence="5" id="KW-0539">Nucleus</keyword>
<sequence length="222" mass="25160">MTVCSYFVRGQCRFGDKCRFEHPQSTNQSWVNSSSNNKSAVGLFTQDSITLDLTLGKEKPLWPLSSYGPAKNEPNVISGLDISSEELRFNAWEAKAKNDLNGYIQYEADRIGNADAAFNNARNNVQALHQQAVKQSSVLSAAPTTSAFGLLALQHPHHLRLEPLQAQAQVPLVITHHQRLVHQQRRRPHRHSANLQSWVQVQLLESQQRQYLEVRPLDRLLH</sequence>
<keyword evidence="3 6" id="KW-0863">Zinc-finger</keyword>
<evidence type="ECO:0000313" key="8">
    <source>
        <dbReference type="EMBL" id="KAE9404129.1"/>
    </source>
</evidence>
<proteinExistence type="predicted"/>
<dbReference type="InterPro" id="IPR041367">
    <property type="entry name" value="Znf-CCCH_4"/>
</dbReference>
<name>A0A6A4I022_9AGAR</name>
<gene>
    <name evidence="8" type="ORF">BT96DRAFT_439985</name>
</gene>
<dbReference type="SUPFAM" id="SSF90229">
    <property type="entry name" value="CCCH zinc finger"/>
    <property type="match status" value="1"/>
</dbReference>
<dbReference type="InterPro" id="IPR051767">
    <property type="entry name" value="Nucleoporin_NUP42"/>
</dbReference>
<dbReference type="PROSITE" id="PS50103">
    <property type="entry name" value="ZF_C3H1"/>
    <property type="match status" value="1"/>
</dbReference>
<dbReference type="Pfam" id="PF18044">
    <property type="entry name" value="zf-CCCH_4"/>
    <property type="match status" value="1"/>
</dbReference>
<organism evidence="8 9">
    <name type="scientific">Gymnopus androsaceus JB14</name>
    <dbReference type="NCBI Taxonomy" id="1447944"/>
    <lineage>
        <taxon>Eukaryota</taxon>
        <taxon>Fungi</taxon>
        <taxon>Dikarya</taxon>
        <taxon>Basidiomycota</taxon>
        <taxon>Agaricomycotina</taxon>
        <taxon>Agaricomycetes</taxon>
        <taxon>Agaricomycetidae</taxon>
        <taxon>Agaricales</taxon>
        <taxon>Marasmiineae</taxon>
        <taxon>Omphalotaceae</taxon>
        <taxon>Gymnopus</taxon>
    </lineage>
</organism>
<dbReference type="InterPro" id="IPR000571">
    <property type="entry name" value="Znf_CCCH"/>
</dbReference>
<dbReference type="Proteomes" id="UP000799118">
    <property type="component" value="Unassembled WGS sequence"/>
</dbReference>
<evidence type="ECO:0000256" key="5">
    <source>
        <dbReference type="ARBA" id="ARBA00023242"/>
    </source>
</evidence>
<dbReference type="EMBL" id="ML769419">
    <property type="protein sequence ID" value="KAE9404129.1"/>
    <property type="molecule type" value="Genomic_DNA"/>
</dbReference>
<evidence type="ECO:0000313" key="9">
    <source>
        <dbReference type="Proteomes" id="UP000799118"/>
    </source>
</evidence>
<evidence type="ECO:0000256" key="4">
    <source>
        <dbReference type="ARBA" id="ARBA00022833"/>
    </source>
</evidence>
<dbReference type="GO" id="GO:0005634">
    <property type="term" value="C:nucleus"/>
    <property type="evidence" value="ECO:0007669"/>
    <property type="project" value="UniProtKB-SubCell"/>
</dbReference>
<dbReference type="SMART" id="SM00356">
    <property type="entry name" value="ZnF_C3H1"/>
    <property type="match status" value="1"/>
</dbReference>
<keyword evidence="9" id="KW-1185">Reference proteome</keyword>
<feature type="zinc finger region" description="C3H1-type" evidence="6">
    <location>
        <begin position="1"/>
        <end position="25"/>
    </location>
</feature>
<keyword evidence="4 6" id="KW-0862">Zinc</keyword>
<reference evidence="8" key="1">
    <citation type="journal article" date="2019" name="Environ. Microbiol.">
        <title>Fungal ecological strategies reflected in gene transcription - a case study of two litter decomposers.</title>
        <authorList>
            <person name="Barbi F."/>
            <person name="Kohler A."/>
            <person name="Barry K."/>
            <person name="Baskaran P."/>
            <person name="Daum C."/>
            <person name="Fauchery L."/>
            <person name="Ihrmark K."/>
            <person name="Kuo A."/>
            <person name="LaButti K."/>
            <person name="Lipzen A."/>
            <person name="Morin E."/>
            <person name="Grigoriev I.V."/>
            <person name="Henrissat B."/>
            <person name="Lindahl B."/>
            <person name="Martin F."/>
        </authorList>
    </citation>
    <scope>NUCLEOTIDE SEQUENCE</scope>
    <source>
        <strain evidence="8">JB14</strain>
    </source>
</reference>
<evidence type="ECO:0000259" key="7">
    <source>
        <dbReference type="PROSITE" id="PS50103"/>
    </source>
</evidence>
<dbReference type="PANTHER" id="PTHR46527:SF1">
    <property type="entry name" value="NUCLEOPORIN NUP42"/>
    <property type="match status" value="1"/>
</dbReference>
<dbReference type="PANTHER" id="PTHR46527">
    <property type="entry name" value="NUCLEOPORIN-LIKE PROTEIN 2"/>
    <property type="match status" value="1"/>
</dbReference>
<dbReference type="AlphaFoldDB" id="A0A6A4I022"/>
<evidence type="ECO:0000256" key="1">
    <source>
        <dbReference type="ARBA" id="ARBA00004123"/>
    </source>
</evidence>
<keyword evidence="2 6" id="KW-0479">Metal-binding</keyword>
<evidence type="ECO:0000256" key="3">
    <source>
        <dbReference type="ARBA" id="ARBA00022771"/>
    </source>
</evidence>
<evidence type="ECO:0000256" key="6">
    <source>
        <dbReference type="PROSITE-ProRule" id="PRU00723"/>
    </source>
</evidence>
<accession>A0A6A4I022</accession>
<dbReference type="OrthoDB" id="20729at2759"/>
<comment type="subcellular location">
    <subcellularLocation>
        <location evidence="1">Nucleus</location>
    </subcellularLocation>
</comment>
<dbReference type="Gene3D" id="4.10.1000.10">
    <property type="entry name" value="Zinc finger, CCCH-type"/>
    <property type="match status" value="1"/>
</dbReference>
<dbReference type="GO" id="GO:0008270">
    <property type="term" value="F:zinc ion binding"/>
    <property type="evidence" value="ECO:0007669"/>
    <property type="project" value="UniProtKB-KW"/>
</dbReference>